<dbReference type="GO" id="GO:0003712">
    <property type="term" value="F:transcription coregulator activity"/>
    <property type="evidence" value="ECO:0007669"/>
    <property type="project" value="TreeGrafter"/>
</dbReference>
<feature type="coiled-coil region" evidence="9">
    <location>
        <begin position="69"/>
        <end position="110"/>
    </location>
</feature>
<evidence type="ECO:0000256" key="5">
    <source>
        <dbReference type="ARBA" id="ARBA00023159"/>
    </source>
</evidence>
<dbReference type="Gene3D" id="6.10.280.10">
    <property type="entry name" value="Mediator complex, subunit Med21"/>
    <property type="match status" value="1"/>
</dbReference>
<dbReference type="GO" id="GO:0006357">
    <property type="term" value="P:regulation of transcription by RNA polymerase II"/>
    <property type="evidence" value="ECO:0007669"/>
    <property type="project" value="TreeGrafter"/>
</dbReference>
<keyword evidence="5 8" id="KW-0010">Activator</keyword>
<sequence>MLFKSLHYLHKKAGMVQVAPEIPVTQHNEGADSTDEFTARTQEIANDICRQAKRIDALVESLPGVSVSESDQEREFAELSQENEAATRELEEANKRARALLGDISSILREISDNAGKQKDETTK</sequence>
<evidence type="ECO:0000256" key="3">
    <source>
        <dbReference type="ARBA" id="ARBA00019691"/>
    </source>
</evidence>
<comment type="subcellular location">
    <subcellularLocation>
        <location evidence="1 8">Nucleus</location>
    </subcellularLocation>
</comment>
<evidence type="ECO:0000256" key="4">
    <source>
        <dbReference type="ARBA" id="ARBA00023015"/>
    </source>
</evidence>
<dbReference type="Proteomes" id="UP001145021">
    <property type="component" value="Unassembled WGS sequence"/>
</dbReference>
<organism evidence="10 11">
    <name type="scientific">Coemansia asiatica</name>
    <dbReference type="NCBI Taxonomy" id="1052880"/>
    <lineage>
        <taxon>Eukaryota</taxon>
        <taxon>Fungi</taxon>
        <taxon>Fungi incertae sedis</taxon>
        <taxon>Zoopagomycota</taxon>
        <taxon>Kickxellomycotina</taxon>
        <taxon>Kickxellomycetes</taxon>
        <taxon>Kickxellales</taxon>
        <taxon>Kickxellaceae</taxon>
        <taxon>Coemansia</taxon>
    </lineage>
</organism>
<dbReference type="EMBL" id="JANBOH010000419">
    <property type="protein sequence ID" value="KAJ1642353.1"/>
    <property type="molecule type" value="Genomic_DNA"/>
</dbReference>
<evidence type="ECO:0000256" key="6">
    <source>
        <dbReference type="ARBA" id="ARBA00023163"/>
    </source>
</evidence>
<gene>
    <name evidence="10" type="ORF">LPJ64_005804</name>
</gene>
<evidence type="ECO:0000256" key="1">
    <source>
        <dbReference type="ARBA" id="ARBA00004123"/>
    </source>
</evidence>
<keyword evidence="7 8" id="KW-0539">Nucleus</keyword>
<protein>
    <recommendedName>
        <fullName evidence="3 8">Mediator of RNA polymerase II transcription subunit 21</fullName>
    </recommendedName>
</protein>
<dbReference type="PANTHER" id="PTHR13381:SF0">
    <property type="entry name" value="MEDIATOR OF RNA POLYMERASE II TRANSCRIPTION SUBUNIT 21"/>
    <property type="match status" value="1"/>
</dbReference>
<dbReference type="InterPro" id="IPR037212">
    <property type="entry name" value="Med7/Med21-like"/>
</dbReference>
<comment type="function">
    <text evidence="8">Component of the Mediator complex, a coactivator involved in the regulated transcription of nearly all RNA polymerase II-dependent genes. Mediator functions as a bridge to convey information from gene-specific regulatory proteins to the basal RNA polymerase II transcription machinery. Mediator is recruited to promoters by direct interactions with regulatory proteins and serves as a scaffold for the assembly of a functional preinitiation complex with RNA polymerase II and the general transcription factors.</text>
</comment>
<dbReference type="Pfam" id="PF11221">
    <property type="entry name" value="Med21"/>
    <property type="match status" value="1"/>
</dbReference>
<evidence type="ECO:0000256" key="7">
    <source>
        <dbReference type="ARBA" id="ARBA00023242"/>
    </source>
</evidence>
<keyword evidence="9" id="KW-0175">Coiled coil</keyword>
<evidence type="ECO:0000313" key="11">
    <source>
        <dbReference type="Proteomes" id="UP001145021"/>
    </source>
</evidence>
<keyword evidence="11" id="KW-1185">Reference proteome</keyword>
<comment type="subunit">
    <text evidence="8">Component of the Mediator complex.</text>
</comment>
<evidence type="ECO:0000256" key="8">
    <source>
        <dbReference type="RuleBase" id="RU366036"/>
    </source>
</evidence>
<reference evidence="10" key="1">
    <citation type="submission" date="2022-07" db="EMBL/GenBank/DDBJ databases">
        <title>Phylogenomic reconstructions and comparative analyses of Kickxellomycotina fungi.</title>
        <authorList>
            <person name="Reynolds N.K."/>
            <person name="Stajich J.E."/>
            <person name="Barry K."/>
            <person name="Grigoriev I.V."/>
            <person name="Crous P."/>
            <person name="Smith M.E."/>
        </authorList>
    </citation>
    <scope>NUCLEOTIDE SEQUENCE</scope>
    <source>
        <strain evidence="10">NBRC 105413</strain>
    </source>
</reference>
<evidence type="ECO:0000313" key="10">
    <source>
        <dbReference type="EMBL" id="KAJ1642353.1"/>
    </source>
</evidence>
<dbReference type="SUPFAM" id="SSF140718">
    <property type="entry name" value="Mediator hinge subcomplex-like"/>
    <property type="match status" value="1"/>
</dbReference>
<dbReference type="AlphaFoldDB" id="A0A9W7XFR7"/>
<name>A0A9W7XFR7_9FUNG</name>
<evidence type="ECO:0000256" key="9">
    <source>
        <dbReference type="SAM" id="Coils"/>
    </source>
</evidence>
<evidence type="ECO:0000256" key="2">
    <source>
        <dbReference type="ARBA" id="ARBA00005770"/>
    </source>
</evidence>
<dbReference type="PANTHER" id="PTHR13381">
    <property type="entry name" value="RNA POLYMERASE II HOLOENZYME COMPONENT SRB7"/>
    <property type="match status" value="1"/>
</dbReference>
<proteinExistence type="inferred from homology"/>
<accession>A0A9W7XFR7</accession>
<dbReference type="GO" id="GO:0016592">
    <property type="term" value="C:mediator complex"/>
    <property type="evidence" value="ECO:0007669"/>
    <property type="project" value="UniProtKB-UniRule"/>
</dbReference>
<comment type="caution">
    <text evidence="10">The sequence shown here is derived from an EMBL/GenBank/DDBJ whole genome shotgun (WGS) entry which is preliminary data.</text>
</comment>
<comment type="similarity">
    <text evidence="2 8">Belongs to the Mediator complex subunit 21 family.</text>
</comment>
<keyword evidence="6 8" id="KW-0804">Transcription</keyword>
<dbReference type="InterPro" id="IPR021384">
    <property type="entry name" value="Mediator_Med21"/>
</dbReference>
<keyword evidence="4 8" id="KW-0805">Transcription regulation</keyword>